<dbReference type="AlphaFoldDB" id="A0A6D2IXS0"/>
<organism evidence="4 5">
    <name type="scientific">Microthlaspi erraticum</name>
    <dbReference type="NCBI Taxonomy" id="1685480"/>
    <lineage>
        <taxon>Eukaryota</taxon>
        <taxon>Viridiplantae</taxon>
        <taxon>Streptophyta</taxon>
        <taxon>Embryophyta</taxon>
        <taxon>Tracheophyta</taxon>
        <taxon>Spermatophyta</taxon>
        <taxon>Magnoliopsida</taxon>
        <taxon>eudicotyledons</taxon>
        <taxon>Gunneridae</taxon>
        <taxon>Pentapetalae</taxon>
        <taxon>rosids</taxon>
        <taxon>malvids</taxon>
        <taxon>Brassicales</taxon>
        <taxon>Brassicaceae</taxon>
        <taxon>Coluteocarpeae</taxon>
        <taxon>Microthlaspi</taxon>
    </lineage>
</organism>
<feature type="repeat" description="PPR" evidence="2">
    <location>
        <begin position="147"/>
        <end position="181"/>
    </location>
</feature>
<protein>
    <submittedName>
        <fullName evidence="4">Uncharacterized protein</fullName>
    </submittedName>
</protein>
<keyword evidence="5" id="KW-1185">Reference proteome</keyword>
<evidence type="ECO:0000256" key="3">
    <source>
        <dbReference type="SAM" id="MobiDB-lite"/>
    </source>
</evidence>
<dbReference type="Proteomes" id="UP000467841">
    <property type="component" value="Unassembled WGS sequence"/>
</dbReference>
<evidence type="ECO:0000256" key="2">
    <source>
        <dbReference type="PROSITE-ProRule" id="PRU00708"/>
    </source>
</evidence>
<comment type="caution">
    <text evidence="4">The sequence shown here is derived from an EMBL/GenBank/DDBJ whole genome shotgun (WGS) entry which is preliminary data.</text>
</comment>
<proteinExistence type="predicted"/>
<dbReference type="InterPro" id="IPR011990">
    <property type="entry name" value="TPR-like_helical_dom_sf"/>
</dbReference>
<accession>A0A6D2IXS0</accession>
<dbReference type="EMBL" id="CACVBM020001087">
    <property type="protein sequence ID" value="CAA7029938.1"/>
    <property type="molecule type" value="Genomic_DNA"/>
</dbReference>
<name>A0A6D2IXS0_9BRAS</name>
<dbReference type="OrthoDB" id="185373at2759"/>
<keyword evidence="1" id="KW-0677">Repeat</keyword>
<gene>
    <name evidence="4" type="ORF">MERR_LOCUS17173</name>
</gene>
<evidence type="ECO:0000256" key="1">
    <source>
        <dbReference type="ARBA" id="ARBA00022737"/>
    </source>
</evidence>
<reference evidence="4" key="1">
    <citation type="submission" date="2020-01" db="EMBL/GenBank/DDBJ databases">
        <authorList>
            <person name="Mishra B."/>
        </authorList>
    </citation>
    <scope>NUCLEOTIDE SEQUENCE [LARGE SCALE GENOMIC DNA]</scope>
</reference>
<feature type="compositionally biased region" description="Basic residues" evidence="3">
    <location>
        <begin position="1"/>
        <end position="11"/>
    </location>
</feature>
<feature type="region of interest" description="Disordered" evidence="3">
    <location>
        <begin position="1"/>
        <end position="22"/>
    </location>
</feature>
<evidence type="ECO:0000313" key="5">
    <source>
        <dbReference type="Proteomes" id="UP000467841"/>
    </source>
</evidence>
<dbReference type="InterPro" id="IPR002885">
    <property type="entry name" value="PPR_rpt"/>
</dbReference>
<sequence length="183" mass="19875">MSSPKKKRKKTTNLSLKSSPFLPPTPQSTVNLKFATSGLFASELLRTSLETALSDSLPPVAATTSDPPILVLGSLRLRLWFLRPARLHYPSPSSSWCPLPFVTSVAGSLSLSPAICSPPSPPPPTFSSPLPTTTTVSPSHIAGIRPDVATYNSLIAGVARRLMLDPVFYLFDEMLEWSRNMKR</sequence>
<dbReference type="Gene3D" id="1.25.40.10">
    <property type="entry name" value="Tetratricopeptide repeat domain"/>
    <property type="match status" value="1"/>
</dbReference>
<evidence type="ECO:0000313" key="4">
    <source>
        <dbReference type="EMBL" id="CAA7029938.1"/>
    </source>
</evidence>
<dbReference type="PROSITE" id="PS51375">
    <property type="entry name" value="PPR"/>
    <property type="match status" value="1"/>
</dbReference>